<name>A0A8J3QYW9_9ACTN</name>
<dbReference type="RefSeq" id="WP_203921948.1">
    <property type="nucleotide sequence ID" value="NZ_BONZ01000067.1"/>
</dbReference>
<accession>A0A8J3QYW9</accession>
<protein>
    <recommendedName>
        <fullName evidence="1">DUF4873 domain-containing protein</fullName>
    </recommendedName>
</protein>
<dbReference type="Proteomes" id="UP000642748">
    <property type="component" value="Unassembled WGS sequence"/>
</dbReference>
<feature type="domain" description="DUF4873" evidence="1">
    <location>
        <begin position="9"/>
        <end position="98"/>
    </location>
</feature>
<dbReference type="Pfam" id="PF16170">
    <property type="entry name" value="DUF4873"/>
    <property type="match status" value="1"/>
</dbReference>
<gene>
    <name evidence="2" type="ORF">Raf01_66000</name>
</gene>
<evidence type="ECO:0000259" key="1">
    <source>
        <dbReference type="Pfam" id="PF16170"/>
    </source>
</evidence>
<dbReference type="AlphaFoldDB" id="A0A8J3QYW9"/>
<dbReference type="EMBL" id="BONZ01000067">
    <property type="protein sequence ID" value="GIH18428.1"/>
    <property type="molecule type" value="Genomic_DNA"/>
</dbReference>
<keyword evidence="3" id="KW-1185">Reference proteome</keyword>
<organism evidence="2 3">
    <name type="scientific">Rugosimonospora africana</name>
    <dbReference type="NCBI Taxonomy" id="556532"/>
    <lineage>
        <taxon>Bacteria</taxon>
        <taxon>Bacillati</taxon>
        <taxon>Actinomycetota</taxon>
        <taxon>Actinomycetes</taxon>
        <taxon>Micromonosporales</taxon>
        <taxon>Micromonosporaceae</taxon>
        <taxon>Rugosimonospora</taxon>
    </lineage>
</organism>
<dbReference type="InterPro" id="IPR032371">
    <property type="entry name" value="DUF4873"/>
</dbReference>
<evidence type="ECO:0000313" key="3">
    <source>
        <dbReference type="Proteomes" id="UP000642748"/>
    </source>
</evidence>
<comment type="caution">
    <text evidence="2">The sequence shown here is derived from an EMBL/GenBank/DDBJ whole genome shotgun (WGS) entry which is preliminary data.</text>
</comment>
<sequence>MSDSGSHGEEGYAGPVVVVAGEVTVRGEAHLSGHVEPVDGRFHWGGRLTPDPALAGLVRAGTRSVRVSVGDRPPCEARLGDVDPWGGVRLRGTGRPPW</sequence>
<reference evidence="2" key="1">
    <citation type="submission" date="2021-01" db="EMBL/GenBank/DDBJ databases">
        <title>Whole genome shotgun sequence of Rugosimonospora africana NBRC 104875.</title>
        <authorList>
            <person name="Komaki H."/>
            <person name="Tamura T."/>
        </authorList>
    </citation>
    <scope>NUCLEOTIDE SEQUENCE</scope>
    <source>
        <strain evidence="2">NBRC 104875</strain>
    </source>
</reference>
<evidence type="ECO:0000313" key="2">
    <source>
        <dbReference type="EMBL" id="GIH18428.1"/>
    </source>
</evidence>
<proteinExistence type="predicted"/>